<gene>
    <name evidence="1" type="ORF">LAZ67_4001366</name>
</gene>
<evidence type="ECO:0000313" key="1">
    <source>
        <dbReference type="EMBL" id="UYV66340.1"/>
    </source>
</evidence>
<organism evidence="1 2">
    <name type="scientific">Cordylochernes scorpioides</name>
    <dbReference type="NCBI Taxonomy" id="51811"/>
    <lineage>
        <taxon>Eukaryota</taxon>
        <taxon>Metazoa</taxon>
        <taxon>Ecdysozoa</taxon>
        <taxon>Arthropoda</taxon>
        <taxon>Chelicerata</taxon>
        <taxon>Arachnida</taxon>
        <taxon>Pseudoscorpiones</taxon>
        <taxon>Cheliferoidea</taxon>
        <taxon>Chernetidae</taxon>
        <taxon>Cordylochernes</taxon>
    </lineage>
</organism>
<proteinExistence type="predicted"/>
<accession>A0ABY6KC58</accession>
<keyword evidence="2" id="KW-1185">Reference proteome</keyword>
<protein>
    <submittedName>
        <fullName evidence="1">Uncharacterized protein</fullName>
    </submittedName>
</protein>
<reference evidence="1 2" key="1">
    <citation type="submission" date="2022-01" db="EMBL/GenBank/DDBJ databases">
        <title>A chromosomal length assembly of Cordylochernes scorpioides.</title>
        <authorList>
            <person name="Zeh D."/>
            <person name="Zeh J."/>
        </authorList>
    </citation>
    <scope>NUCLEOTIDE SEQUENCE [LARGE SCALE GENOMIC DNA]</scope>
    <source>
        <strain evidence="1">IN4F17</strain>
        <tissue evidence="1">Whole Body</tissue>
    </source>
</reference>
<dbReference type="Proteomes" id="UP001235939">
    <property type="component" value="Chromosome 04"/>
</dbReference>
<evidence type="ECO:0000313" key="2">
    <source>
        <dbReference type="Proteomes" id="UP001235939"/>
    </source>
</evidence>
<sequence length="68" mass="8011">MKDHLLERPEWQAIYSSRPIRASLVANLIKVLNRAPYIRLCWTVQQELPLLLSYHTHTPPCLELMLET</sequence>
<name>A0ABY6KC58_9ARAC</name>
<dbReference type="EMBL" id="CP092866">
    <property type="protein sequence ID" value="UYV66340.1"/>
    <property type="molecule type" value="Genomic_DNA"/>
</dbReference>